<comment type="caution">
    <text evidence="1">The sequence shown here is derived from an EMBL/GenBank/DDBJ whole genome shotgun (WGS) entry which is preliminary data.</text>
</comment>
<name>A0A5B1CEA7_9BACT</name>
<sequence>MLMPMLSEADPAESAEGSIDPLGIYPIADSLASRMVPGVRERQQHPRFLTVIAASLWLCSTFDEEHVAEDGVSEPWQVFEWYVVEGLARETKDKSLLRGLPGRDKADKLRAEGIPMSARGYLKGPRTFGFHGIYRALAREIGVEQAGRLGDAGFSILSAWESDQELEGFLGSGGGPGRNHRERLREGIRDGLVAGATARKSWGKFFVDHFGIYAAGPQESEAIRAAIASSDTGKMVDGYRGEIFDALTSGAGQEVWARERESDWPSERRFHQWLMPRASEPLRDLLHAISCYEQFARYLQSAFDACLKYMVEQQVRVKAGEFTELDAVKEAATKTAGVYPSVVEALAPLGLVDRFTRSFDPFADSATPALWADQLLAFHTKVQRDKPPAGKAPWFDRFDDGSYLIRPGYIRDYNPRPASEYVHAYRTHSLWSFASDLNLISGEVGVG</sequence>
<dbReference type="AlphaFoldDB" id="A0A5B1CEA7"/>
<dbReference type="EMBL" id="VRLW01000001">
    <property type="protein sequence ID" value="KAA1258195.1"/>
    <property type="molecule type" value="Genomic_DNA"/>
</dbReference>
<dbReference type="Proteomes" id="UP000322699">
    <property type="component" value="Unassembled WGS sequence"/>
</dbReference>
<protein>
    <submittedName>
        <fullName evidence="1">Uncharacterized protein</fullName>
    </submittedName>
</protein>
<reference evidence="1 2" key="1">
    <citation type="submission" date="2019-08" db="EMBL/GenBank/DDBJ databases">
        <title>Deep-cultivation of Planctomycetes and their phenomic and genomic characterization uncovers novel biology.</title>
        <authorList>
            <person name="Wiegand S."/>
            <person name="Jogler M."/>
            <person name="Boedeker C."/>
            <person name="Pinto D."/>
            <person name="Vollmers J."/>
            <person name="Rivas-Marin E."/>
            <person name="Kohn T."/>
            <person name="Peeters S.H."/>
            <person name="Heuer A."/>
            <person name="Rast P."/>
            <person name="Oberbeckmann S."/>
            <person name="Bunk B."/>
            <person name="Jeske O."/>
            <person name="Meyerdierks A."/>
            <person name="Storesund J.E."/>
            <person name="Kallscheuer N."/>
            <person name="Luecker S."/>
            <person name="Lage O.M."/>
            <person name="Pohl T."/>
            <person name="Merkel B.J."/>
            <person name="Hornburger P."/>
            <person name="Mueller R.-W."/>
            <person name="Bruemmer F."/>
            <person name="Labrenz M."/>
            <person name="Spormann A.M."/>
            <person name="Op Den Camp H."/>
            <person name="Overmann J."/>
            <person name="Amann R."/>
            <person name="Jetten M.S.M."/>
            <person name="Mascher T."/>
            <person name="Medema M.H."/>
            <person name="Devos D.P."/>
            <person name="Kaster A.-K."/>
            <person name="Ovreas L."/>
            <person name="Rohde M."/>
            <person name="Galperin M.Y."/>
            <person name="Jogler C."/>
        </authorList>
    </citation>
    <scope>NUCLEOTIDE SEQUENCE [LARGE SCALE GENOMIC DNA]</scope>
    <source>
        <strain evidence="1 2">LF1</strain>
    </source>
</reference>
<gene>
    <name evidence="1" type="ORF">LF1_07110</name>
</gene>
<organism evidence="1 2">
    <name type="scientific">Rubripirellula obstinata</name>
    <dbReference type="NCBI Taxonomy" id="406547"/>
    <lineage>
        <taxon>Bacteria</taxon>
        <taxon>Pseudomonadati</taxon>
        <taxon>Planctomycetota</taxon>
        <taxon>Planctomycetia</taxon>
        <taxon>Pirellulales</taxon>
        <taxon>Pirellulaceae</taxon>
        <taxon>Rubripirellula</taxon>
    </lineage>
</organism>
<proteinExistence type="predicted"/>
<accession>A0A5B1CEA7</accession>
<evidence type="ECO:0000313" key="2">
    <source>
        <dbReference type="Proteomes" id="UP000322699"/>
    </source>
</evidence>
<evidence type="ECO:0000313" key="1">
    <source>
        <dbReference type="EMBL" id="KAA1258195.1"/>
    </source>
</evidence>
<dbReference type="RefSeq" id="WP_068258787.1">
    <property type="nucleotide sequence ID" value="NZ_LWSK01000007.1"/>
</dbReference>
<keyword evidence="2" id="KW-1185">Reference proteome</keyword>